<dbReference type="Gene3D" id="3.20.200.10">
    <property type="entry name" value="MHCK/EF2 kinase"/>
    <property type="match status" value="1"/>
</dbReference>
<keyword evidence="3" id="KW-0418">Kinase</keyword>
<keyword evidence="7" id="KW-1185">Reference proteome</keyword>
<reference evidence="6" key="1">
    <citation type="submission" date="2019-07" db="EMBL/GenBank/DDBJ databases">
        <authorList>
            <person name="Palmer J.M."/>
        </authorList>
    </citation>
    <scope>NUCLEOTIDE SEQUENCE</scope>
    <source>
        <strain evidence="6">PC9</strain>
    </source>
</reference>
<dbReference type="SUPFAM" id="SSF56112">
    <property type="entry name" value="Protein kinase-like (PK-like)"/>
    <property type="match status" value="1"/>
</dbReference>
<feature type="compositionally biased region" description="Polar residues" evidence="4">
    <location>
        <begin position="470"/>
        <end position="482"/>
    </location>
</feature>
<comment type="caution">
    <text evidence="6">The sequence shown here is derived from an EMBL/GenBank/DDBJ whole genome shotgun (WGS) entry which is preliminary data.</text>
</comment>
<gene>
    <name evidence="6" type="ORF">PC9H_009264</name>
</gene>
<sequence>MNNPRPSPFSQCTNTGCQSPNLGPVLLCQGKGEDPQNCGHWYQMCRSCNNFLWHNPKTPLELVPDHLLMRHASKQSLADFPPGHPLNRLDCAHPNCRGKDNRPRVANRACDRFPQLCQTCCRAEGGCSKHKTEESQQSRAAEADKTASASPAPSAASSGTSLPAEPVSKFARPLTTGFGQAFAVTCQKKLASNQKAENEKKITETMGNLVVVLLWLKANSKPIRLNVVVQHAGTLVLSDQPAIIDRLHNVTLISVFKALPRPEWIEQDFSIPIAVPRIPRILCRLPSLENTDCLELEEELGVLGIQNRHFNMHTMQPGSDVALPLRRSASVVSLLESGDPVSHFTSTTSGSSKRARLSTLSPPRSPPPAPSDFNIKLPFPRMYACEMMSGFRVLNALVAGGFTLGEAFSQAFASSDFVYKTVTKHRKIYERARNAHVLELYRDMGCTPEGKWCNVVRDVTNILISDESRQPSLTPSEHQATSEADADSITDDSGPPLSPPLEASEKSPTPSLNADYGGFLTDSVIYLVTHQKFEMRGGQLTAAWTADMENLNLYTTRTPAVHGSIKRVSIGYIHEQGMYAIKRISLPGEWWTQWTSAANAIWVEASRVALCFDAACGFHQLAKNNNTALYLFRVLPTSIFVICGQFQIAQEWIEGQSKRLSAEDLILWQHTMEAFSHYTYQASGGLLLHSGFQYHSVEKPVETSVKGKAVEGATIRQAIIFDCATHISGRLGHDSALPNIGPFLRSEGQAALANFANTHICNEVCRSLGLIPV</sequence>
<feature type="compositionally biased region" description="Low complexity" evidence="4">
    <location>
        <begin position="147"/>
        <end position="158"/>
    </location>
</feature>
<evidence type="ECO:0000256" key="3">
    <source>
        <dbReference type="ARBA" id="ARBA00022777"/>
    </source>
</evidence>
<dbReference type="PROSITE" id="PS51158">
    <property type="entry name" value="ALPHA_KINASE"/>
    <property type="match status" value="1"/>
</dbReference>
<feature type="region of interest" description="Disordered" evidence="4">
    <location>
        <begin position="340"/>
        <end position="372"/>
    </location>
</feature>
<evidence type="ECO:0000256" key="1">
    <source>
        <dbReference type="ARBA" id="ARBA00022527"/>
    </source>
</evidence>
<protein>
    <recommendedName>
        <fullName evidence="5">Alpha-type protein kinase domain-containing protein</fullName>
    </recommendedName>
</protein>
<organism evidence="6 7">
    <name type="scientific">Pleurotus ostreatus</name>
    <name type="common">Oyster mushroom</name>
    <name type="synonym">White-rot fungus</name>
    <dbReference type="NCBI Taxonomy" id="5322"/>
    <lineage>
        <taxon>Eukaryota</taxon>
        <taxon>Fungi</taxon>
        <taxon>Dikarya</taxon>
        <taxon>Basidiomycota</taxon>
        <taxon>Agaricomycotina</taxon>
        <taxon>Agaricomycetes</taxon>
        <taxon>Agaricomycetidae</taxon>
        <taxon>Agaricales</taxon>
        <taxon>Pleurotineae</taxon>
        <taxon>Pleurotaceae</taxon>
        <taxon>Pleurotus</taxon>
    </lineage>
</organism>
<name>A0A8H6ZPC0_PLEOS</name>
<dbReference type="EMBL" id="JACETU010000007">
    <property type="protein sequence ID" value="KAF7423964.1"/>
    <property type="molecule type" value="Genomic_DNA"/>
</dbReference>
<keyword evidence="2" id="KW-0808">Transferase</keyword>
<evidence type="ECO:0000313" key="7">
    <source>
        <dbReference type="Proteomes" id="UP000623687"/>
    </source>
</evidence>
<dbReference type="OrthoDB" id="3053599at2759"/>
<dbReference type="Proteomes" id="UP000623687">
    <property type="component" value="Unassembled WGS sequence"/>
</dbReference>
<dbReference type="RefSeq" id="XP_036628158.1">
    <property type="nucleotide sequence ID" value="XM_036778769.1"/>
</dbReference>
<dbReference type="InterPro" id="IPR011009">
    <property type="entry name" value="Kinase-like_dom_sf"/>
</dbReference>
<dbReference type="GeneID" id="59379082"/>
<feature type="region of interest" description="Disordered" evidence="4">
    <location>
        <begin position="131"/>
        <end position="166"/>
    </location>
</feature>
<evidence type="ECO:0000313" key="6">
    <source>
        <dbReference type="EMBL" id="KAF7423964.1"/>
    </source>
</evidence>
<evidence type="ECO:0000259" key="5">
    <source>
        <dbReference type="PROSITE" id="PS51158"/>
    </source>
</evidence>
<feature type="region of interest" description="Disordered" evidence="4">
    <location>
        <begin position="466"/>
        <end position="512"/>
    </location>
</feature>
<dbReference type="Pfam" id="PF02816">
    <property type="entry name" value="Alpha_kinase"/>
    <property type="match status" value="1"/>
</dbReference>
<dbReference type="GO" id="GO:0005524">
    <property type="term" value="F:ATP binding"/>
    <property type="evidence" value="ECO:0007669"/>
    <property type="project" value="InterPro"/>
</dbReference>
<dbReference type="VEuPathDB" id="FungiDB:PC9H_009264"/>
<keyword evidence="1" id="KW-0723">Serine/threonine-protein kinase</keyword>
<feature type="domain" description="Alpha-type protein kinase" evidence="5">
    <location>
        <begin position="536"/>
        <end position="773"/>
    </location>
</feature>
<feature type="compositionally biased region" description="Polar residues" evidence="4">
    <location>
        <begin position="343"/>
        <end position="352"/>
    </location>
</feature>
<evidence type="ECO:0000256" key="4">
    <source>
        <dbReference type="SAM" id="MobiDB-lite"/>
    </source>
</evidence>
<proteinExistence type="predicted"/>
<accession>A0A8H6ZPC0</accession>
<dbReference type="AlphaFoldDB" id="A0A8H6ZPC0"/>
<feature type="compositionally biased region" description="Basic and acidic residues" evidence="4">
    <location>
        <begin position="131"/>
        <end position="145"/>
    </location>
</feature>
<evidence type="ECO:0000256" key="2">
    <source>
        <dbReference type="ARBA" id="ARBA00022679"/>
    </source>
</evidence>
<dbReference type="GO" id="GO:0004674">
    <property type="term" value="F:protein serine/threonine kinase activity"/>
    <property type="evidence" value="ECO:0007669"/>
    <property type="project" value="UniProtKB-KW"/>
</dbReference>
<dbReference type="InterPro" id="IPR004166">
    <property type="entry name" value="a-kinase_dom"/>
</dbReference>